<name>A0ABW1ZPN5_9DEIO</name>
<evidence type="ECO:0000256" key="2">
    <source>
        <dbReference type="SAM" id="MobiDB-lite"/>
    </source>
</evidence>
<evidence type="ECO:0000313" key="4">
    <source>
        <dbReference type="EMBL" id="MFC6662548.1"/>
    </source>
</evidence>
<comment type="caution">
    <text evidence="4">The sequence shown here is derived from an EMBL/GenBank/DDBJ whole genome shotgun (WGS) entry which is preliminary data.</text>
</comment>
<dbReference type="Proteomes" id="UP001596317">
    <property type="component" value="Unassembled WGS sequence"/>
</dbReference>
<keyword evidence="5" id="KW-1185">Reference proteome</keyword>
<proteinExistence type="predicted"/>
<protein>
    <submittedName>
        <fullName evidence="4">Uncharacterized protein</fullName>
    </submittedName>
</protein>
<feature type="coiled-coil region" evidence="1">
    <location>
        <begin position="121"/>
        <end position="155"/>
    </location>
</feature>
<feature type="signal peptide" evidence="3">
    <location>
        <begin position="1"/>
        <end position="17"/>
    </location>
</feature>
<organism evidence="4 5">
    <name type="scientific">Deinococcus multiflagellatus</name>
    <dbReference type="NCBI Taxonomy" id="1656887"/>
    <lineage>
        <taxon>Bacteria</taxon>
        <taxon>Thermotogati</taxon>
        <taxon>Deinococcota</taxon>
        <taxon>Deinococci</taxon>
        <taxon>Deinococcales</taxon>
        <taxon>Deinococcaceae</taxon>
        <taxon>Deinococcus</taxon>
    </lineage>
</organism>
<keyword evidence="3" id="KW-0732">Signal</keyword>
<evidence type="ECO:0000256" key="3">
    <source>
        <dbReference type="SAM" id="SignalP"/>
    </source>
</evidence>
<evidence type="ECO:0000256" key="1">
    <source>
        <dbReference type="SAM" id="Coils"/>
    </source>
</evidence>
<evidence type="ECO:0000313" key="5">
    <source>
        <dbReference type="Proteomes" id="UP001596317"/>
    </source>
</evidence>
<feature type="chain" id="PRO_5046793001" evidence="3">
    <location>
        <begin position="18"/>
        <end position="338"/>
    </location>
</feature>
<reference evidence="5" key="1">
    <citation type="journal article" date="2019" name="Int. J. Syst. Evol. Microbiol.">
        <title>The Global Catalogue of Microorganisms (GCM) 10K type strain sequencing project: providing services to taxonomists for standard genome sequencing and annotation.</title>
        <authorList>
            <consortium name="The Broad Institute Genomics Platform"/>
            <consortium name="The Broad Institute Genome Sequencing Center for Infectious Disease"/>
            <person name="Wu L."/>
            <person name="Ma J."/>
        </authorList>
    </citation>
    <scope>NUCLEOTIDE SEQUENCE [LARGE SCALE GENOMIC DNA]</scope>
    <source>
        <strain evidence="5">CCUG 63830</strain>
    </source>
</reference>
<accession>A0ABW1ZPN5</accession>
<feature type="compositionally biased region" description="Basic residues" evidence="2">
    <location>
        <begin position="319"/>
        <end position="329"/>
    </location>
</feature>
<keyword evidence="1" id="KW-0175">Coiled coil</keyword>
<dbReference type="EMBL" id="JBHSWB010000002">
    <property type="protein sequence ID" value="MFC6662548.1"/>
    <property type="molecule type" value="Genomic_DNA"/>
</dbReference>
<gene>
    <name evidence="4" type="ORF">ACFP90_21060</name>
</gene>
<dbReference type="RefSeq" id="WP_380058520.1">
    <property type="nucleotide sequence ID" value="NZ_JBHSWB010000002.1"/>
</dbReference>
<feature type="region of interest" description="Disordered" evidence="2">
    <location>
        <begin position="302"/>
        <end position="338"/>
    </location>
</feature>
<sequence>MKRTLSLLLLLGSTAQAAPAVFVKAYADGAELLQWTEGPGGQLSGTYQFVAITEQGTRLSTQNAVFTGTRQGSAVSVKFAQTVLGTSSSVLWTGTLAAQTLTLNRPQSAGIASVIFTKGSLEAYNSLVARFQAQVQRQRQAAQQAAQERAAQQAKVDAQTRAVRETNADAAAALSAAAQLGRDVQEDLRALAEVSALFRTDLAALETDQRTLLKDAEQARRSRECYDVQTVQGYDLAQLTGYGLSQLTGYDTAELARALATADRHLEAATALRLTLRSVAQNAAQLQGITPCQRCGGPWIWKRSRRPPVRQSSGPPSSRRPRRRRRPRARPPWPGPRP</sequence>